<evidence type="ECO:0000313" key="10">
    <source>
        <dbReference type="Proteomes" id="UP000775872"/>
    </source>
</evidence>
<feature type="transmembrane region" description="Helical" evidence="7">
    <location>
        <begin position="193"/>
        <end position="216"/>
    </location>
</feature>
<dbReference type="EMBL" id="CABFOC020000042">
    <property type="protein sequence ID" value="CAH0051823.1"/>
    <property type="molecule type" value="Genomic_DNA"/>
</dbReference>
<dbReference type="AlphaFoldDB" id="A0A9N9ZAE1"/>
<feature type="transmembrane region" description="Helical" evidence="7">
    <location>
        <begin position="236"/>
        <end position="260"/>
    </location>
</feature>
<evidence type="ECO:0000256" key="3">
    <source>
        <dbReference type="ARBA" id="ARBA00022989"/>
    </source>
</evidence>
<comment type="similarity">
    <text evidence="5">Belongs to the SAT4 family.</text>
</comment>
<sequence>ICCQTNHPANIGGDYGNYRYPGHQEPVNIVVWLKTVAQMAHYDGHFKLVLVINIIMLGLTTIAVLLRAYARIKARIFYYLSDGLCLLSYLLSTAAAGIMFDCLNFSCVAVTFEAHQPYQGTDEYLRNTAVDGVFKPHPIIDPTDTAHIMWFQEFYKMSYISQLLFTFDYAVVKFSILALLWDIFGVNRRNKRFIAIVSGTCVIWAIIFTFLCAFRCKNPVDSWITDNPPELCIHTAYVFLPFESTNLFYDMLILSIPVFAVQELKLSTWKKLSVMGIFLLGARFVIYPIYEGARVLITIDATIFFWSMVQLGLSIICACLPTLGPLFRTRTDTVGSSSYSGRRQGSGPAFKMSESEQGASGPWTDSHRDMDSTARAYREHSAEAELPLEPIGPSKIRVRKDVTVHHYSAE</sequence>
<reference evidence="9" key="1">
    <citation type="submission" date="2021-10" db="EMBL/GenBank/DDBJ databases">
        <authorList>
            <person name="Piombo E."/>
        </authorList>
    </citation>
    <scope>NUCLEOTIDE SEQUENCE</scope>
</reference>
<evidence type="ECO:0000256" key="6">
    <source>
        <dbReference type="SAM" id="MobiDB-lite"/>
    </source>
</evidence>
<dbReference type="Proteomes" id="UP000775872">
    <property type="component" value="Unassembled WGS sequence"/>
</dbReference>
<feature type="transmembrane region" description="Helical" evidence="7">
    <location>
        <begin position="76"/>
        <end position="100"/>
    </location>
</feature>
<keyword evidence="10" id="KW-1185">Reference proteome</keyword>
<dbReference type="OrthoDB" id="5329176at2759"/>
<feature type="transmembrane region" description="Helical" evidence="7">
    <location>
        <begin position="159"/>
        <end position="181"/>
    </location>
</feature>
<dbReference type="PANTHER" id="PTHR33048">
    <property type="entry name" value="PTH11-LIKE INTEGRAL MEMBRANE PROTEIN (AFU_ORTHOLOGUE AFUA_5G11245)"/>
    <property type="match status" value="1"/>
</dbReference>
<dbReference type="InterPro" id="IPR052337">
    <property type="entry name" value="SAT4-like"/>
</dbReference>
<keyword evidence="4 7" id="KW-0472">Membrane</keyword>
<feature type="domain" description="Rhodopsin" evidence="8">
    <location>
        <begin position="137"/>
        <end position="328"/>
    </location>
</feature>
<dbReference type="PANTHER" id="PTHR33048:SF47">
    <property type="entry name" value="INTEGRAL MEMBRANE PROTEIN-RELATED"/>
    <property type="match status" value="1"/>
</dbReference>
<feature type="non-terminal residue" evidence="9">
    <location>
        <position position="410"/>
    </location>
</feature>
<feature type="region of interest" description="Disordered" evidence="6">
    <location>
        <begin position="333"/>
        <end position="390"/>
    </location>
</feature>
<evidence type="ECO:0000256" key="7">
    <source>
        <dbReference type="SAM" id="Phobius"/>
    </source>
</evidence>
<evidence type="ECO:0000313" key="9">
    <source>
        <dbReference type="EMBL" id="CAH0051823.1"/>
    </source>
</evidence>
<feature type="non-terminal residue" evidence="9">
    <location>
        <position position="1"/>
    </location>
</feature>
<dbReference type="Pfam" id="PF20684">
    <property type="entry name" value="Fung_rhodopsin"/>
    <property type="match status" value="1"/>
</dbReference>
<gene>
    <name evidence="9" type="ORF">CSOL1703_00014475</name>
</gene>
<dbReference type="GO" id="GO:0016020">
    <property type="term" value="C:membrane"/>
    <property type="evidence" value="ECO:0007669"/>
    <property type="project" value="UniProtKB-SubCell"/>
</dbReference>
<evidence type="ECO:0000259" key="8">
    <source>
        <dbReference type="Pfam" id="PF20684"/>
    </source>
</evidence>
<accession>A0A9N9ZAE1</accession>
<comment type="subcellular location">
    <subcellularLocation>
        <location evidence="1">Membrane</location>
        <topology evidence="1">Multi-pass membrane protein</topology>
    </subcellularLocation>
</comment>
<protein>
    <recommendedName>
        <fullName evidence="8">Rhodopsin domain-containing protein</fullName>
    </recommendedName>
</protein>
<proteinExistence type="inferred from homology"/>
<feature type="compositionally biased region" description="Basic and acidic residues" evidence="6">
    <location>
        <begin position="365"/>
        <end position="383"/>
    </location>
</feature>
<dbReference type="InterPro" id="IPR049326">
    <property type="entry name" value="Rhodopsin_dom_fungi"/>
</dbReference>
<evidence type="ECO:0000256" key="1">
    <source>
        <dbReference type="ARBA" id="ARBA00004141"/>
    </source>
</evidence>
<feature type="transmembrane region" description="Helical" evidence="7">
    <location>
        <begin position="296"/>
        <end position="320"/>
    </location>
</feature>
<feature type="compositionally biased region" description="Low complexity" evidence="6">
    <location>
        <begin position="335"/>
        <end position="347"/>
    </location>
</feature>
<feature type="transmembrane region" description="Helical" evidence="7">
    <location>
        <begin position="48"/>
        <end position="69"/>
    </location>
</feature>
<evidence type="ECO:0000256" key="2">
    <source>
        <dbReference type="ARBA" id="ARBA00022692"/>
    </source>
</evidence>
<evidence type="ECO:0000256" key="5">
    <source>
        <dbReference type="ARBA" id="ARBA00038359"/>
    </source>
</evidence>
<feature type="transmembrane region" description="Helical" evidence="7">
    <location>
        <begin position="272"/>
        <end position="290"/>
    </location>
</feature>
<comment type="caution">
    <text evidence="9">The sequence shown here is derived from an EMBL/GenBank/DDBJ whole genome shotgun (WGS) entry which is preliminary data.</text>
</comment>
<keyword evidence="3 7" id="KW-1133">Transmembrane helix</keyword>
<organism evidence="9 10">
    <name type="scientific">Clonostachys solani</name>
    <dbReference type="NCBI Taxonomy" id="160281"/>
    <lineage>
        <taxon>Eukaryota</taxon>
        <taxon>Fungi</taxon>
        <taxon>Dikarya</taxon>
        <taxon>Ascomycota</taxon>
        <taxon>Pezizomycotina</taxon>
        <taxon>Sordariomycetes</taxon>
        <taxon>Hypocreomycetidae</taxon>
        <taxon>Hypocreales</taxon>
        <taxon>Bionectriaceae</taxon>
        <taxon>Clonostachys</taxon>
    </lineage>
</organism>
<keyword evidence="2 7" id="KW-0812">Transmembrane</keyword>
<evidence type="ECO:0000256" key="4">
    <source>
        <dbReference type="ARBA" id="ARBA00023136"/>
    </source>
</evidence>
<name>A0A9N9ZAE1_9HYPO</name>